<comment type="caution">
    <text evidence="1">The sequence shown here is derived from an EMBL/GenBank/DDBJ whole genome shotgun (WGS) entry which is preliminary data.</text>
</comment>
<organism evidence="1 2">
    <name type="scientific">Naganishia adeliensis</name>
    <dbReference type="NCBI Taxonomy" id="92952"/>
    <lineage>
        <taxon>Eukaryota</taxon>
        <taxon>Fungi</taxon>
        <taxon>Dikarya</taxon>
        <taxon>Basidiomycota</taxon>
        <taxon>Agaricomycotina</taxon>
        <taxon>Tremellomycetes</taxon>
        <taxon>Filobasidiales</taxon>
        <taxon>Filobasidiaceae</taxon>
        <taxon>Naganishia</taxon>
    </lineage>
</organism>
<name>A0ACC2W0U6_9TREE</name>
<proteinExistence type="predicted"/>
<evidence type="ECO:0000313" key="1">
    <source>
        <dbReference type="EMBL" id="KAJ9105006.1"/>
    </source>
</evidence>
<protein>
    <submittedName>
        <fullName evidence="1">Uncharacterized protein</fullName>
    </submittedName>
</protein>
<gene>
    <name evidence="1" type="ORF">QFC20_004447</name>
</gene>
<reference evidence="1" key="1">
    <citation type="submission" date="2023-04" db="EMBL/GenBank/DDBJ databases">
        <title>Draft Genome sequencing of Naganishia species isolated from polar environments using Oxford Nanopore Technology.</title>
        <authorList>
            <person name="Leo P."/>
            <person name="Venkateswaran K."/>
        </authorList>
    </citation>
    <scope>NUCLEOTIDE SEQUENCE</scope>
    <source>
        <strain evidence="1">MNA-CCFEE 5262</strain>
    </source>
</reference>
<accession>A0ACC2W0U6</accession>
<dbReference type="Proteomes" id="UP001230649">
    <property type="component" value="Unassembled WGS sequence"/>
</dbReference>
<dbReference type="EMBL" id="JASBWS010000051">
    <property type="protein sequence ID" value="KAJ9105006.1"/>
    <property type="molecule type" value="Genomic_DNA"/>
</dbReference>
<sequence>MDYLSPNTAPQRSNSNKGKGRSLDIEEDGAYGYDAYQEPEYLTVRPHPQRNRSGESERPLVYPDEEPRRGTYEQPHGDLEMGTDSVGNRAGLGAMELGNGAGVYPPVSEEDAEERRIKDHLAHIAAVDMARRKAARASKQFLPAHGPSQGAALAPVTSTLANGLSRASTLLRNRTRRGNPSTSSGSSTMVAANEGPSKRPTSGFGFWRIPSVDSAVAEEREDRRRRGWQEQGADDEADIALSYQPPRSPASFNRPPGISRPSSTNPFESSPHAAIHSTGYPIPAPAAADSPSRTTQPGIETEPVPLLRPEPSNYDPHANGQSRPRVRASTSSSEPPHHARMESATSGWKGPHWYGGASGGGYSEAQGTAVGDIRRDRWWHALCAWGDDLDDGGQEGQAGRTNPFE</sequence>
<keyword evidence="2" id="KW-1185">Reference proteome</keyword>
<evidence type="ECO:0000313" key="2">
    <source>
        <dbReference type="Proteomes" id="UP001230649"/>
    </source>
</evidence>